<dbReference type="EMBL" id="LQYW01000132">
    <property type="protein sequence ID" value="KYD25752.1"/>
    <property type="molecule type" value="Genomic_DNA"/>
</dbReference>
<evidence type="ECO:0000313" key="2">
    <source>
        <dbReference type="Proteomes" id="UP000075324"/>
    </source>
</evidence>
<name>A0A150MN02_9BACL</name>
<dbReference type="Proteomes" id="UP000075324">
    <property type="component" value="Unassembled WGS sequence"/>
</dbReference>
<sequence length="37" mass="4460">MHVKGKRCMNLFSIVHDAFKFFSFLTKMDVSLYIYIE</sequence>
<protein>
    <submittedName>
        <fullName evidence="1">Uncharacterized protein</fullName>
    </submittedName>
</protein>
<comment type="caution">
    <text evidence="1">The sequence shown here is derived from an EMBL/GenBank/DDBJ whole genome shotgun (WGS) entry which is preliminary data.</text>
</comment>
<reference evidence="1 2" key="1">
    <citation type="submission" date="2016-01" db="EMBL/GenBank/DDBJ databases">
        <title>Draft Genome Sequences of Seven Thermophilic Sporeformers Isolated from Foods.</title>
        <authorList>
            <person name="Berendsen E.M."/>
            <person name="Wells-Bennik M.H."/>
            <person name="Krawcyk A.O."/>
            <person name="De Jong A."/>
            <person name="Holsappel S."/>
            <person name="Eijlander R.T."/>
            <person name="Kuipers O.P."/>
        </authorList>
    </citation>
    <scope>NUCLEOTIDE SEQUENCE [LARGE SCALE GENOMIC DNA]</scope>
    <source>
        <strain evidence="1 2">B4110</strain>
    </source>
</reference>
<evidence type="ECO:0000313" key="1">
    <source>
        <dbReference type="EMBL" id="KYD25752.1"/>
    </source>
</evidence>
<accession>A0A150MN02</accession>
<dbReference type="AlphaFoldDB" id="A0A150MN02"/>
<proteinExistence type="predicted"/>
<organism evidence="1 2">
    <name type="scientific">Parageobacillus toebii</name>
    <dbReference type="NCBI Taxonomy" id="153151"/>
    <lineage>
        <taxon>Bacteria</taxon>
        <taxon>Bacillati</taxon>
        <taxon>Bacillota</taxon>
        <taxon>Bacilli</taxon>
        <taxon>Bacillales</taxon>
        <taxon>Anoxybacillaceae</taxon>
        <taxon>Parageobacillus</taxon>
    </lineage>
</organism>
<gene>
    <name evidence="1" type="ORF">B4110_2573</name>
</gene>